<proteinExistence type="predicted"/>
<dbReference type="AlphaFoldDB" id="A0A4D6E4Z3"/>
<dbReference type="InterPro" id="IPR051289">
    <property type="entry name" value="LAGLIDADG_Endonuclease"/>
</dbReference>
<feature type="domain" description="Homing endonuclease LAGLIDADG" evidence="2">
    <location>
        <begin position="14"/>
        <end position="111"/>
    </location>
</feature>
<evidence type="ECO:0000259" key="2">
    <source>
        <dbReference type="Pfam" id="PF00961"/>
    </source>
</evidence>
<dbReference type="GeneID" id="40142240"/>
<dbReference type="Pfam" id="PF00961">
    <property type="entry name" value="LAGLIDADG_1"/>
    <property type="match status" value="2"/>
</dbReference>
<dbReference type="RefSeq" id="YP_009630860.1">
    <property type="nucleotide sequence ID" value="NC_042219.1"/>
</dbReference>
<dbReference type="Gene3D" id="3.10.28.10">
    <property type="entry name" value="Homing endonucleases"/>
    <property type="match status" value="2"/>
</dbReference>
<gene>
    <name evidence="3" type="primary">orf10</name>
    <name evidence="3" type="ORF">HM01MITGene34</name>
</gene>
<evidence type="ECO:0000313" key="3">
    <source>
        <dbReference type="EMBL" id="QBZ73693.1"/>
    </source>
</evidence>
<dbReference type="GO" id="GO:0004519">
    <property type="term" value="F:endonuclease activity"/>
    <property type="evidence" value="ECO:0007669"/>
    <property type="project" value="InterPro"/>
</dbReference>
<dbReference type="GO" id="GO:0005739">
    <property type="term" value="C:mitochondrion"/>
    <property type="evidence" value="ECO:0007669"/>
    <property type="project" value="UniProtKB-ARBA"/>
</dbReference>
<dbReference type="EMBL" id="MH382825">
    <property type="protein sequence ID" value="QBZ73693.1"/>
    <property type="molecule type" value="Genomic_DNA"/>
</dbReference>
<name>A0A4D6E4Z3_HYPMA</name>
<feature type="domain" description="Homing endonuclease LAGLIDADG" evidence="2">
    <location>
        <begin position="187"/>
        <end position="280"/>
    </location>
</feature>
<protein>
    <recommendedName>
        <fullName evidence="2">Homing endonuclease LAGLIDADG domain-containing protein</fullName>
    </recommendedName>
</protein>
<sequence>MNMTKNYKFTGDWISGFTQSDGSFIISFLNKKKGVFIRPQPVFNITQSIVELEMFIALQKYLGVGKIYKNRKNVVFVVKSIDEIVDVILPLFDKHPVRAGKLLAYNIFKEVSLMVKNKKHLTDEGTFKILKLAYFMNKETSLRNEDSLKSLTDKLVLKTDNSEPDITNMTIERLNNTGPLTFEFVRGLVDGDGSFNVSFATTRRRVGVNFTVVNELSSISVLNELVEFFKCGTVYKLPSAAARFQVQSVEDILNKIIPVFKNTEFNTKKQERFKIIIKICELIKEKGYSNNADLKAIVDIAWDMNNTGRRKISKEEYLNLFCKS</sequence>
<dbReference type="InterPro" id="IPR027434">
    <property type="entry name" value="Homing_endonucl"/>
</dbReference>
<keyword evidence="3" id="KW-0496">Mitochondrion</keyword>
<accession>A0A4D6E4Z3</accession>
<organism evidence="3">
    <name type="scientific">Hypsizygus marmoreus</name>
    <name type="common">White beech mushroom</name>
    <name type="synonym">Agaricus marmoreus</name>
    <dbReference type="NCBI Taxonomy" id="39966"/>
    <lineage>
        <taxon>Eukaryota</taxon>
        <taxon>Fungi</taxon>
        <taxon>Dikarya</taxon>
        <taxon>Basidiomycota</taxon>
        <taxon>Agaricomycotina</taxon>
        <taxon>Agaricomycetes</taxon>
        <taxon>Agaricomycetidae</taxon>
        <taxon>Agaricales</taxon>
        <taxon>Tricholomatineae</taxon>
        <taxon>Lyophyllaceae</taxon>
        <taxon>Hypsizygus</taxon>
    </lineage>
</organism>
<dbReference type="InterPro" id="IPR004860">
    <property type="entry name" value="LAGLIDADG_dom"/>
</dbReference>
<dbReference type="PANTHER" id="PTHR36181:SF2">
    <property type="entry name" value="INTRON-ENCODED ENDONUCLEASE AI3-RELATED"/>
    <property type="match status" value="1"/>
</dbReference>
<geneLocation type="mitochondrion" evidence="3"/>
<dbReference type="PANTHER" id="PTHR36181">
    <property type="entry name" value="INTRON-ENCODED ENDONUCLEASE AI3-RELATED"/>
    <property type="match status" value="1"/>
</dbReference>
<dbReference type="SUPFAM" id="SSF55608">
    <property type="entry name" value="Homing endonucleases"/>
    <property type="match status" value="2"/>
</dbReference>
<comment type="function">
    <text evidence="1">Mitochondrial DNA endonuclease involved in intron homing.</text>
</comment>
<reference evidence="3" key="1">
    <citation type="submission" date="2018-05" db="EMBL/GenBank/DDBJ databases">
        <title>Hypsizygus marmoreus Mitochondrial Genome and Its Evolution.</title>
        <authorList>
            <person name="Wang G."/>
        </authorList>
    </citation>
    <scope>NUCLEOTIDE SEQUENCE</scope>
</reference>
<evidence type="ECO:0000256" key="1">
    <source>
        <dbReference type="ARBA" id="ARBA00002670"/>
    </source>
</evidence>